<dbReference type="InterPro" id="IPR036388">
    <property type="entry name" value="WH-like_DNA-bd_sf"/>
</dbReference>
<gene>
    <name evidence="6" type="ORF">NF685_14060</name>
</gene>
<accession>A0ABT1CMB2</accession>
<name>A0ABT1CMB2_9PROT</name>
<keyword evidence="4" id="KW-0804">Transcription</keyword>
<evidence type="ECO:0000259" key="5">
    <source>
        <dbReference type="PROSITE" id="PS50931"/>
    </source>
</evidence>
<dbReference type="PANTHER" id="PTHR30419:SF8">
    <property type="entry name" value="NITROGEN ASSIMILATION TRANSCRIPTIONAL ACTIVATOR-RELATED"/>
    <property type="match status" value="1"/>
</dbReference>
<dbReference type="EMBL" id="JAMXQU010000016">
    <property type="protein sequence ID" value="MCO6161159.1"/>
    <property type="molecule type" value="Genomic_DNA"/>
</dbReference>
<keyword evidence="2" id="KW-0805">Transcription regulation</keyword>
<dbReference type="RefSeq" id="WP_252850114.1">
    <property type="nucleotide sequence ID" value="NZ_BAPW01000009.1"/>
</dbReference>
<evidence type="ECO:0000313" key="7">
    <source>
        <dbReference type="Proteomes" id="UP001523401"/>
    </source>
</evidence>
<dbReference type="InterPro" id="IPR036390">
    <property type="entry name" value="WH_DNA-bd_sf"/>
</dbReference>
<dbReference type="InterPro" id="IPR000847">
    <property type="entry name" value="LysR_HTH_N"/>
</dbReference>
<feature type="domain" description="HTH lysR-type" evidence="5">
    <location>
        <begin position="12"/>
        <end position="69"/>
    </location>
</feature>
<reference evidence="6 7" key="1">
    <citation type="submission" date="2022-06" db="EMBL/GenBank/DDBJ databases">
        <title>Whole-genome of Asaia lannensis strain LMG 27011T.</title>
        <authorList>
            <person name="Sombolestani A."/>
        </authorList>
    </citation>
    <scope>NUCLEOTIDE SEQUENCE [LARGE SCALE GENOMIC DNA]</scope>
    <source>
        <strain evidence="6 7">NBRC 102526</strain>
    </source>
</reference>
<dbReference type="Gene3D" id="3.40.190.290">
    <property type="match status" value="1"/>
</dbReference>
<comment type="similarity">
    <text evidence="1">Belongs to the LysR transcriptional regulatory family.</text>
</comment>
<evidence type="ECO:0000256" key="1">
    <source>
        <dbReference type="ARBA" id="ARBA00009437"/>
    </source>
</evidence>
<organism evidence="6 7">
    <name type="scientific">Asaia lannensis NBRC 102526</name>
    <dbReference type="NCBI Taxonomy" id="1307926"/>
    <lineage>
        <taxon>Bacteria</taxon>
        <taxon>Pseudomonadati</taxon>
        <taxon>Pseudomonadota</taxon>
        <taxon>Alphaproteobacteria</taxon>
        <taxon>Acetobacterales</taxon>
        <taxon>Acetobacteraceae</taxon>
        <taxon>Asaia</taxon>
    </lineage>
</organism>
<evidence type="ECO:0000256" key="2">
    <source>
        <dbReference type="ARBA" id="ARBA00023015"/>
    </source>
</evidence>
<keyword evidence="3" id="KW-0238">DNA-binding</keyword>
<protein>
    <submittedName>
        <fullName evidence="6">LysR family transcriptional regulator</fullName>
    </submittedName>
</protein>
<keyword evidence="7" id="KW-1185">Reference proteome</keyword>
<dbReference type="Proteomes" id="UP001523401">
    <property type="component" value="Unassembled WGS sequence"/>
</dbReference>
<dbReference type="PROSITE" id="PS50931">
    <property type="entry name" value="HTH_LYSR"/>
    <property type="match status" value="1"/>
</dbReference>
<dbReference type="InterPro" id="IPR005119">
    <property type="entry name" value="LysR_subst-bd"/>
</dbReference>
<dbReference type="SUPFAM" id="SSF46785">
    <property type="entry name" value="Winged helix' DNA-binding domain"/>
    <property type="match status" value="1"/>
</dbReference>
<dbReference type="PANTHER" id="PTHR30419">
    <property type="entry name" value="HTH-TYPE TRANSCRIPTIONAL REGULATOR YBHD"/>
    <property type="match status" value="1"/>
</dbReference>
<evidence type="ECO:0000313" key="6">
    <source>
        <dbReference type="EMBL" id="MCO6161159.1"/>
    </source>
</evidence>
<evidence type="ECO:0000256" key="4">
    <source>
        <dbReference type="ARBA" id="ARBA00023163"/>
    </source>
</evidence>
<comment type="caution">
    <text evidence="6">The sequence shown here is derived from an EMBL/GenBank/DDBJ whole genome shotgun (WGS) entry which is preliminary data.</text>
</comment>
<dbReference type="SUPFAM" id="SSF53850">
    <property type="entry name" value="Periplasmic binding protein-like II"/>
    <property type="match status" value="1"/>
</dbReference>
<evidence type="ECO:0000256" key="3">
    <source>
        <dbReference type="ARBA" id="ARBA00023125"/>
    </source>
</evidence>
<sequence length="316" mass="35671">MKSLNEQVIRKIKLRYLHFIDVICETHSLVSAAARLNVTPAALSKSCLEIERILGVQLFVRSHHGMEPTEICLRIVESSRSIGHELDKLVRTVNEYKGIEVGPLTIGLQAMGLETRVMEGISAVKRNDPQRVIRVIHRERSLLIDMLNRRELDMIFIDSFQVDRQSHISFFPMLQAGCIAVSQHGARTVREIVEEWPSYQNDLWILPFRGMAIRDRFDAVLYSRNLTPPPNLIEYNSASGVKELFLASGGWGIIPTYALSGATDHIGNMNVSDYETMEEMRLESGLAWLGAFPQKTYVEDAIAVFKQMGGTETPVT</sequence>
<dbReference type="Pfam" id="PF00126">
    <property type="entry name" value="HTH_1"/>
    <property type="match status" value="1"/>
</dbReference>
<dbReference type="Gene3D" id="1.10.10.10">
    <property type="entry name" value="Winged helix-like DNA-binding domain superfamily/Winged helix DNA-binding domain"/>
    <property type="match status" value="1"/>
</dbReference>
<dbReference type="Pfam" id="PF03466">
    <property type="entry name" value="LysR_substrate"/>
    <property type="match status" value="1"/>
</dbReference>
<dbReference type="InterPro" id="IPR050950">
    <property type="entry name" value="HTH-type_LysR_regulators"/>
</dbReference>
<proteinExistence type="inferred from homology"/>